<organism evidence="1">
    <name type="scientific">hydrothermal vent metagenome</name>
    <dbReference type="NCBI Taxonomy" id="652676"/>
    <lineage>
        <taxon>unclassified sequences</taxon>
        <taxon>metagenomes</taxon>
        <taxon>ecological metagenomes</taxon>
    </lineage>
</organism>
<accession>A0A3B0Z8T2</accession>
<name>A0A3B0Z8T2_9ZZZZ</name>
<proteinExistence type="predicted"/>
<evidence type="ECO:0000313" key="1">
    <source>
        <dbReference type="EMBL" id="VAW89798.1"/>
    </source>
</evidence>
<dbReference type="EMBL" id="UOFQ01000153">
    <property type="protein sequence ID" value="VAW89798.1"/>
    <property type="molecule type" value="Genomic_DNA"/>
</dbReference>
<reference evidence="1" key="1">
    <citation type="submission" date="2018-06" db="EMBL/GenBank/DDBJ databases">
        <authorList>
            <person name="Zhirakovskaya E."/>
        </authorList>
    </citation>
    <scope>NUCLEOTIDE SEQUENCE</scope>
</reference>
<dbReference type="PROSITE" id="PS51257">
    <property type="entry name" value="PROKAR_LIPOPROTEIN"/>
    <property type="match status" value="1"/>
</dbReference>
<gene>
    <name evidence="1" type="ORF">MNBD_GAMMA17-662</name>
</gene>
<dbReference type="AlphaFoldDB" id="A0A3B0Z8T2"/>
<protein>
    <recommendedName>
        <fullName evidence="2">Lipoprotein</fullName>
    </recommendedName>
</protein>
<sequence length="275" mass="29150">MPPLNLRSRLIPLPMMLLALFALQGCFHNDDDPAPAPPPPVVNADPVGYYTNTGFVDVKTGDNSTQRLVSGVQGMVHDGQLLMLSESENMTYVGVFTVSGNDISGSVTLYEADVMRQENVPLSGMITQGSKITGTLSGTGAANGTFQLDYAADNGPVDMSMVVRLLSWEPVTGNPPDLPFVSVGDDTAPIPNFISAISGGGVFNNCDYDARIEPVAGTHLYSVSGTVSACTNPDLFANPNYTGLVSVRSDVNANDRMIVVLTNGAYDFSGEYRAR</sequence>
<evidence type="ECO:0008006" key="2">
    <source>
        <dbReference type="Google" id="ProtNLM"/>
    </source>
</evidence>